<reference evidence="1 2" key="1">
    <citation type="journal article" date="2023" name="Science">
        <title>Complex scaffold remodeling in plant triterpene biosynthesis.</title>
        <authorList>
            <person name="De La Pena R."/>
            <person name="Hodgson H."/>
            <person name="Liu J.C."/>
            <person name="Stephenson M.J."/>
            <person name="Martin A.C."/>
            <person name="Owen C."/>
            <person name="Harkess A."/>
            <person name="Leebens-Mack J."/>
            <person name="Jimenez L.E."/>
            <person name="Osbourn A."/>
            <person name="Sattely E.S."/>
        </authorList>
    </citation>
    <scope>NUCLEOTIDE SEQUENCE [LARGE SCALE GENOMIC DNA]</scope>
    <source>
        <strain evidence="2">cv. JPN11</strain>
        <tissue evidence="1">Leaf</tissue>
    </source>
</reference>
<dbReference type="EMBL" id="CM051405">
    <property type="protein sequence ID" value="KAJ4705031.1"/>
    <property type="molecule type" value="Genomic_DNA"/>
</dbReference>
<protein>
    <submittedName>
        <fullName evidence="1">UBN2 domain-containing protein</fullName>
    </submittedName>
</protein>
<proteinExistence type="predicted"/>
<name>A0ACC1X0W4_MELAZ</name>
<sequence length="93" mass="10973">MEQHESIHAMYTRFTDIINSLKALGKSFSNSELVKKTLRSLMDYEDKMYDDMDEVQKNKLNAFKSTKYDDDEEEKDESDEDEDEEVAQMTRSS</sequence>
<evidence type="ECO:0000313" key="1">
    <source>
        <dbReference type="EMBL" id="KAJ4705031.1"/>
    </source>
</evidence>
<evidence type="ECO:0000313" key="2">
    <source>
        <dbReference type="Proteomes" id="UP001164539"/>
    </source>
</evidence>
<comment type="caution">
    <text evidence="1">The sequence shown here is derived from an EMBL/GenBank/DDBJ whole genome shotgun (WGS) entry which is preliminary data.</text>
</comment>
<organism evidence="1 2">
    <name type="scientific">Melia azedarach</name>
    <name type="common">Chinaberry tree</name>
    <dbReference type="NCBI Taxonomy" id="155640"/>
    <lineage>
        <taxon>Eukaryota</taxon>
        <taxon>Viridiplantae</taxon>
        <taxon>Streptophyta</taxon>
        <taxon>Embryophyta</taxon>
        <taxon>Tracheophyta</taxon>
        <taxon>Spermatophyta</taxon>
        <taxon>Magnoliopsida</taxon>
        <taxon>eudicotyledons</taxon>
        <taxon>Gunneridae</taxon>
        <taxon>Pentapetalae</taxon>
        <taxon>rosids</taxon>
        <taxon>malvids</taxon>
        <taxon>Sapindales</taxon>
        <taxon>Meliaceae</taxon>
        <taxon>Melia</taxon>
    </lineage>
</organism>
<gene>
    <name evidence="1" type="ORF">OWV82_021860</name>
</gene>
<keyword evidence="2" id="KW-1185">Reference proteome</keyword>
<dbReference type="Proteomes" id="UP001164539">
    <property type="component" value="Chromosome 12"/>
</dbReference>
<accession>A0ACC1X0W4</accession>